<dbReference type="InterPro" id="IPR006225">
    <property type="entry name" value="PsdUridine_synth_RluC/D"/>
</dbReference>
<accession>A0A1E3A507</accession>
<evidence type="ECO:0000259" key="5">
    <source>
        <dbReference type="Pfam" id="PF00849"/>
    </source>
</evidence>
<feature type="domain" description="Pseudouridine synthase RsuA/RluA-like" evidence="5">
    <location>
        <begin position="89"/>
        <end position="240"/>
    </location>
</feature>
<dbReference type="GO" id="GO:0000455">
    <property type="term" value="P:enzyme-directed rRNA pseudouridine synthesis"/>
    <property type="evidence" value="ECO:0007669"/>
    <property type="project" value="TreeGrafter"/>
</dbReference>
<comment type="catalytic activity">
    <reaction evidence="1 4">
        <text>a uridine in RNA = a pseudouridine in RNA</text>
        <dbReference type="Rhea" id="RHEA:48348"/>
        <dbReference type="Rhea" id="RHEA-COMP:12068"/>
        <dbReference type="Rhea" id="RHEA-COMP:12069"/>
        <dbReference type="ChEBI" id="CHEBI:65314"/>
        <dbReference type="ChEBI" id="CHEBI:65315"/>
    </reaction>
</comment>
<dbReference type="GO" id="GO:0003723">
    <property type="term" value="F:RNA binding"/>
    <property type="evidence" value="ECO:0007669"/>
    <property type="project" value="InterPro"/>
</dbReference>
<comment type="caution">
    <text evidence="6">The sequence shown here is derived from an EMBL/GenBank/DDBJ whole genome shotgun (WGS) entry which is preliminary data.</text>
</comment>
<dbReference type="Gene3D" id="3.30.2350.10">
    <property type="entry name" value="Pseudouridine synthase"/>
    <property type="match status" value="1"/>
</dbReference>
<organism evidence="6 7">
    <name type="scientific">Eisenbergiella tayi</name>
    <dbReference type="NCBI Taxonomy" id="1432052"/>
    <lineage>
        <taxon>Bacteria</taxon>
        <taxon>Bacillati</taxon>
        <taxon>Bacillota</taxon>
        <taxon>Clostridia</taxon>
        <taxon>Lachnospirales</taxon>
        <taxon>Lachnospiraceae</taxon>
        <taxon>Eisenbergiella</taxon>
    </lineage>
</organism>
<gene>
    <name evidence="6" type="primary">rluD_3</name>
    <name evidence="6" type="ORF">BEI61_04637</name>
</gene>
<evidence type="ECO:0000256" key="3">
    <source>
        <dbReference type="PIRSR" id="PIRSR606225-1"/>
    </source>
</evidence>
<evidence type="ECO:0000256" key="1">
    <source>
        <dbReference type="ARBA" id="ARBA00000073"/>
    </source>
</evidence>
<dbReference type="RefSeq" id="WP_069154174.1">
    <property type="nucleotide sequence ID" value="NZ_MCGH01000003.1"/>
</dbReference>
<dbReference type="PANTHER" id="PTHR21600">
    <property type="entry name" value="MITOCHONDRIAL RNA PSEUDOURIDINE SYNTHASE"/>
    <property type="match status" value="1"/>
</dbReference>
<feature type="active site" evidence="3">
    <location>
        <position position="136"/>
    </location>
</feature>
<dbReference type="SUPFAM" id="SSF55120">
    <property type="entry name" value="Pseudouridine synthase"/>
    <property type="match status" value="1"/>
</dbReference>
<dbReference type="GO" id="GO:0009982">
    <property type="term" value="F:pseudouridine synthase activity"/>
    <property type="evidence" value="ECO:0007669"/>
    <property type="project" value="InterPro"/>
</dbReference>
<dbReference type="NCBIfam" id="TIGR00005">
    <property type="entry name" value="rluA_subfam"/>
    <property type="match status" value="1"/>
</dbReference>
<dbReference type="Proteomes" id="UP000094067">
    <property type="component" value="Unassembled WGS sequence"/>
</dbReference>
<dbReference type="PANTHER" id="PTHR21600:SF44">
    <property type="entry name" value="RIBOSOMAL LARGE SUBUNIT PSEUDOURIDINE SYNTHASE D"/>
    <property type="match status" value="1"/>
</dbReference>
<keyword evidence="4 6" id="KW-0413">Isomerase</keyword>
<reference evidence="6 7" key="1">
    <citation type="submission" date="2016-07" db="EMBL/GenBank/DDBJ databases">
        <title>Characterization of isolates of Eisenbergiella tayi derived from blood cultures, using whole genome sequencing.</title>
        <authorList>
            <person name="Burdz T."/>
            <person name="Wiebe D."/>
            <person name="Huynh C."/>
            <person name="Bernard K."/>
        </authorList>
    </citation>
    <scope>NUCLEOTIDE SEQUENCE [LARGE SCALE GENOMIC DNA]</scope>
    <source>
        <strain evidence="6 7">NML 110608</strain>
    </source>
</reference>
<evidence type="ECO:0000313" key="6">
    <source>
        <dbReference type="EMBL" id="ODM03834.1"/>
    </source>
</evidence>
<evidence type="ECO:0000256" key="2">
    <source>
        <dbReference type="ARBA" id="ARBA00010876"/>
    </source>
</evidence>
<dbReference type="EC" id="5.4.99.-" evidence="4"/>
<evidence type="ECO:0000313" key="7">
    <source>
        <dbReference type="Proteomes" id="UP000094067"/>
    </source>
</evidence>
<comment type="similarity">
    <text evidence="2 4">Belongs to the pseudouridine synthase RluA family.</text>
</comment>
<dbReference type="InterPro" id="IPR020103">
    <property type="entry name" value="PsdUridine_synth_cat_dom_sf"/>
</dbReference>
<proteinExistence type="inferred from homology"/>
<dbReference type="GO" id="GO:0140098">
    <property type="term" value="F:catalytic activity, acting on RNA"/>
    <property type="evidence" value="ECO:0007669"/>
    <property type="project" value="UniProtKB-ARBA"/>
</dbReference>
<dbReference type="AlphaFoldDB" id="A0A1E3A507"/>
<name>A0A1E3A507_9FIRM</name>
<dbReference type="CDD" id="cd02869">
    <property type="entry name" value="PseudoU_synth_RluA_like"/>
    <property type="match status" value="1"/>
</dbReference>
<sequence length="295" mass="33552">MKRTIQYKIGIQEDGLTVKQFLKRKHYSGQNLVQLKKYEQGILINNMPAYVIHHLKEGDILTVNIWEEKVSEKIPPVPLPLHIVYEDEDLMVLDKAADMPVHPSMNNYENSLANGLAWYFSSQGIPFIFRCVNRLDRDTTGLTIIAKHMVSSSILSVMASRREIKREYLAIVSGTGLPPSGTVNAPLGRKPDSAIMRMVDFQNGEPSVTHYRVLKETNGCSLLSLHLETGRTHQIRVHMQYLGHPIIGDFLYNPDMTLIHRQALHSCRLKFSHPITGKPMLFTSPMPEDMRQALL</sequence>
<comment type="function">
    <text evidence="4">Responsible for synthesis of pseudouridine from uracil.</text>
</comment>
<evidence type="ECO:0000256" key="4">
    <source>
        <dbReference type="RuleBase" id="RU362028"/>
    </source>
</evidence>
<protein>
    <recommendedName>
        <fullName evidence="4">Pseudouridine synthase</fullName>
        <ecNumber evidence="4">5.4.99.-</ecNumber>
    </recommendedName>
</protein>
<dbReference type="PATRIC" id="fig|1432052.4.peg.5146"/>
<dbReference type="InterPro" id="IPR006145">
    <property type="entry name" value="PsdUridine_synth_RsuA/RluA"/>
</dbReference>
<dbReference type="Pfam" id="PF00849">
    <property type="entry name" value="PseudoU_synth_2"/>
    <property type="match status" value="1"/>
</dbReference>
<dbReference type="EMBL" id="MCGH01000003">
    <property type="protein sequence ID" value="ODM03834.1"/>
    <property type="molecule type" value="Genomic_DNA"/>
</dbReference>
<dbReference type="InterPro" id="IPR050188">
    <property type="entry name" value="RluA_PseudoU_synthase"/>
</dbReference>